<reference evidence="2" key="1">
    <citation type="submission" date="2016-02" db="EMBL/GenBank/DDBJ databases">
        <authorList>
            <person name="Holder M.E."/>
            <person name="Ajami N.J."/>
            <person name="Petrosino J.F."/>
        </authorList>
    </citation>
    <scope>NUCLEOTIDE SEQUENCE [LARGE SCALE GENOMIC DNA]</scope>
    <source>
        <strain evidence="2">CCUG 36733</strain>
    </source>
</reference>
<proteinExistence type="predicted"/>
<dbReference type="Proteomes" id="UP000065220">
    <property type="component" value="Chromosome"/>
</dbReference>
<dbReference type="KEGG" id="ard:AXF14_04170"/>
<keyword evidence="2" id="KW-1185">Reference proteome</keyword>
<accession>A0A0X8JE32</accession>
<name>A0A0X8JE32_ACTRD</name>
<evidence type="ECO:0000313" key="2">
    <source>
        <dbReference type="Proteomes" id="UP000065220"/>
    </source>
</evidence>
<dbReference type="AlphaFoldDB" id="A0A0X8JE32"/>
<dbReference type="EMBL" id="CP014228">
    <property type="protein sequence ID" value="AMD86936.1"/>
    <property type="molecule type" value="Genomic_DNA"/>
</dbReference>
<gene>
    <name evidence="1" type="ORF">AXF14_04170</name>
</gene>
<sequence>MKVGEATTTASVEVTASRASAIAGSLARARSRGSADRSRRVIVRVVCPAASSCSATHAARTSVRDGAVGLADRMTT</sequence>
<organism evidence="1 2">
    <name type="scientific">Actinomyces radicidentis</name>
    <dbReference type="NCBI Taxonomy" id="111015"/>
    <lineage>
        <taxon>Bacteria</taxon>
        <taxon>Bacillati</taxon>
        <taxon>Actinomycetota</taxon>
        <taxon>Actinomycetes</taxon>
        <taxon>Actinomycetales</taxon>
        <taxon>Actinomycetaceae</taxon>
        <taxon>Actinomyces</taxon>
    </lineage>
</organism>
<evidence type="ECO:0000313" key="1">
    <source>
        <dbReference type="EMBL" id="AMD86936.1"/>
    </source>
</evidence>
<protein>
    <submittedName>
        <fullName evidence="1">Uncharacterized protein</fullName>
    </submittedName>
</protein>